<protein>
    <submittedName>
        <fullName evidence="1">Uncharacterized protein</fullName>
    </submittedName>
</protein>
<proteinExistence type="predicted"/>
<dbReference type="AlphaFoldDB" id="A0AA87C1V0"/>
<dbReference type="EMBL" id="CCKJ01000036">
    <property type="protein sequence ID" value="CDT74128.1"/>
    <property type="molecule type" value="Genomic_DNA"/>
</dbReference>
<keyword evidence="2" id="KW-1185">Reference proteome</keyword>
<sequence length="107" mass="12186">MEIMEIMEPLVTLLLTDYTTDKQIQSLMSYLLQVGETNNLEVLITSLASSVPKHEDTLMTIAEQLRQKGRQETLNEMARKMMLNGLDQQTIMAVTEMSKDELAQLSH</sequence>
<dbReference type="PANTHER" id="PTHR34611">
    <property type="match status" value="1"/>
</dbReference>
<gene>
    <name evidence="1" type="ORF">VCR31J2_1300118</name>
</gene>
<evidence type="ECO:0000313" key="2">
    <source>
        <dbReference type="Proteomes" id="UP000041625"/>
    </source>
</evidence>
<dbReference type="GO" id="GO:1990238">
    <property type="term" value="F:double-stranded DNA endonuclease activity"/>
    <property type="evidence" value="ECO:0007669"/>
    <property type="project" value="TreeGrafter"/>
</dbReference>
<evidence type="ECO:0000313" key="1">
    <source>
        <dbReference type="EMBL" id="CDT74128.1"/>
    </source>
</evidence>
<accession>A0AA87C1V0</accession>
<dbReference type="InterPro" id="IPR051699">
    <property type="entry name" value="Rpn/YhgA-like_nuclease"/>
</dbReference>
<dbReference type="GO" id="GO:0006310">
    <property type="term" value="P:DNA recombination"/>
    <property type="evidence" value="ECO:0007669"/>
    <property type="project" value="TreeGrafter"/>
</dbReference>
<dbReference type="PANTHER" id="PTHR34611:SF2">
    <property type="entry name" value="INACTIVE RECOMBINATION-PROMOTING NUCLEASE-LIKE PROTEIN RPNE-RELATED"/>
    <property type="match status" value="1"/>
</dbReference>
<dbReference type="RefSeq" id="WP_050650785.1">
    <property type="nucleotide sequence ID" value="NZ_LK933978.1"/>
</dbReference>
<name>A0AA87C1V0_9VIBR</name>
<organism evidence="1 2">
    <name type="scientific">Vibrio coralliirubri</name>
    <dbReference type="NCBI Taxonomy" id="1516159"/>
    <lineage>
        <taxon>Bacteria</taxon>
        <taxon>Pseudomonadati</taxon>
        <taxon>Pseudomonadota</taxon>
        <taxon>Gammaproteobacteria</taxon>
        <taxon>Vibrionales</taxon>
        <taxon>Vibrionaceae</taxon>
        <taxon>Vibrio</taxon>
    </lineage>
</organism>
<comment type="caution">
    <text evidence="1">The sequence shown here is derived from an EMBL/GenBank/DDBJ whole genome shotgun (WGS) entry which is preliminary data.</text>
</comment>
<dbReference type="Proteomes" id="UP000041625">
    <property type="component" value="Unassembled WGS sequence"/>
</dbReference>
<reference evidence="1 2" key="1">
    <citation type="submission" date="2014-06" db="EMBL/GenBank/DDBJ databases">
        <authorList>
            <person name="Le Roux F."/>
        </authorList>
    </citation>
    <scope>NUCLEOTIDE SEQUENCE [LARGE SCALE GENOMIC DNA]</scope>
    <source>
        <strain evidence="1 2">J2-31</strain>
    </source>
</reference>